<feature type="chain" id="PRO_5038574461" evidence="2">
    <location>
        <begin position="20"/>
        <end position="506"/>
    </location>
</feature>
<dbReference type="Gene3D" id="2.60.40.10">
    <property type="entry name" value="Immunoglobulins"/>
    <property type="match status" value="2"/>
</dbReference>
<evidence type="ECO:0000313" key="4">
    <source>
        <dbReference type="EMBL" id="SDU88955.1"/>
    </source>
</evidence>
<dbReference type="STRING" id="546874.SAMN04488544_1507"/>
<dbReference type="InterPro" id="IPR008964">
    <property type="entry name" value="Invasin/intimin_cell_adhesion"/>
</dbReference>
<comment type="similarity">
    <text evidence="1">Belongs to the intimin/invasin family.</text>
</comment>
<dbReference type="SUPFAM" id="SSF49373">
    <property type="entry name" value="Invasin/intimin cell-adhesion fragments"/>
    <property type="match status" value="1"/>
</dbReference>
<reference evidence="5" key="1">
    <citation type="submission" date="2016-10" db="EMBL/GenBank/DDBJ databases">
        <authorList>
            <person name="Varghese N."/>
            <person name="Submissions S."/>
        </authorList>
    </citation>
    <scope>NUCLEOTIDE SEQUENCE [LARGE SCALE GENOMIC DNA]</scope>
    <source>
        <strain evidence="5">DSM 21743</strain>
    </source>
</reference>
<gene>
    <name evidence="4" type="ORF">SAMN04488544_1507</name>
</gene>
<dbReference type="InterPro" id="IPR013783">
    <property type="entry name" value="Ig-like_fold"/>
</dbReference>
<evidence type="ECO:0000259" key="3">
    <source>
        <dbReference type="PROSITE" id="PS51127"/>
    </source>
</evidence>
<accession>A0A1H2M7G8</accession>
<keyword evidence="5" id="KW-1185">Reference proteome</keyword>
<dbReference type="OrthoDB" id="5184507at2"/>
<evidence type="ECO:0000256" key="2">
    <source>
        <dbReference type="SAM" id="SignalP"/>
    </source>
</evidence>
<proteinExistence type="inferred from homology"/>
<protein>
    <submittedName>
        <fullName evidence="4">Conserved repeat domain-containing protein</fullName>
    </submittedName>
</protein>
<dbReference type="GO" id="GO:0005975">
    <property type="term" value="P:carbohydrate metabolic process"/>
    <property type="evidence" value="ECO:0007669"/>
    <property type="project" value="UniProtKB-ARBA"/>
</dbReference>
<dbReference type="PROSITE" id="PS51127">
    <property type="entry name" value="BIG1"/>
    <property type="match status" value="1"/>
</dbReference>
<dbReference type="AlphaFoldDB" id="A0A1H2M7G8"/>
<dbReference type="InterPro" id="IPR001434">
    <property type="entry name" value="OmcB-like_DUF11"/>
</dbReference>
<feature type="signal peptide" evidence="2">
    <location>
        <begin position="1"/>
        <end position="19"/>
    </location>
</feature>
<name>A0A1H2M7G8_9ACTN</name>
<keyword evidence="2" id="KW-0732">Signal</keyword>
<dbReference type="EMBL" id="LT629799">
    <property type="protein sequence ID" value="SDU88955.1"/>
    <property type="molecule type" value="Genomic_DNA"/>
</dbReference>
<organism evidence="4 5">
    <name type="scientific">Microlunatus sagamiharensis</name>
    <dbReference type="NCBI Taxonomy" id="546874"/>
    <lineage>
        <taxon>Bacteria</taxon>
        <taxon>Bacillati</taxon>
        <taxon>Actinomycetota</taxon>
        <taxon>Actinomycetes</taxon>
        <taxon>Propionibacteriales</taxon>
        <taxon>Propionibacteriaceae</taxon>
        <taxon>Microlunatus</taxon>
    </lineage>
</organism>
<evidence type="ECO:0000256" key="1">
    <source>
        <dbReference type="ARBA" id="ARBA00010116"/>
    </source>
</evidence>
<evidence type="ECO:0000313" key="5">
    <source>
        <dbReference type="Proteomes" id="UP000198825"/>
    </source>
</evidence>
<dbReference type="RefSeq" id="WP_157719876.1">
    <property type="nucleotide sequence ID" value="NZ_LT629799.1"/>
</dbReference>
<sequence>MKKAWGATAAAVAAGLVMAAVPGAAQAAERTVVVPGDFVKALSDTRATGHYEVVGSGLRIYTTGSTGTDKVAEYVASNAPLAVVGEPSLDYSSTFGTIPPGFQLVVDDDADGIADGILIGEKVYDGDWWASGGSKQFVKDGAPSHDPGSGSANHGTLDQWRASFPKAQVLAFGFSLGSGVYGDWTIDAISYAGDRYTFSDKVPDTTPPVVTCDVAAPGPSFAYGTTGEVTASVTDADSGVSSPTVSAAAATGSVGAKTVTLTVTDDAGNPASQTCPYTVVAGAPASVTVVSGTGQSAPVGTAFAQPVKVRVADAGDNPVANVPVTFTAPTTGASGSFMGGSVVTDADGVAAVTVTATGGTGTWTGSASVTGVSKAATFSLTNTAAPAKRADLRVSLTGPAQLSKGQAGSYVLTVTNVGPDAATDVLSSLALPCGVSITSTGGGARVGNLVVWPTLKSLASGSSTSYTVTVKATAKGTWKAVGGAASLKTADPALTNNLAATTVSVH</sequence>
<dbReference type="Pfam" id="PF01345">
    <property type="entry name" value="DUF11"/>
    <property type="match status" value="1"/>
</dbReference>
<dbReference type="SMART" id="SM00634">
    <property type="entry name" value="BID_1"/>
    <property type="match status" value="1"/>
</dbReference>
<feature type="domain" description="Big-1" evidence="3">
    <location>
        <begin position="287"/>
        <end position="381"/>
    </location>
</feature>
<dbReference type="InterPro" id="IPR003344">
    <property type="entry name" value="Big_1_dom"/>
</dbReference>
<dbReference type="Proteomes" id="UP000198825">
    <property type="component" value="Chromosome I"/>
</dbReference>